<feature type="domain" description="AMP-dependent synthetase/ligase" evidence="3">
    <location>
        <begin position="26"/>
        <end position="398"/>
    </location>
</feature>
<protein>
    <submittedName>
        <fullName evidence="4">Putative ligase</fullName>
    </submittedName>
</protein>
<dbReference type="GO" id="GO:0005886">
    <property type="term" value="C:plasma membrane"/>
    <property type="evidence" value="ECO:0007669"/>
    <property type="project" value="TreeGrafter"/>
</dbReference>
<evidence type="ECO:0000259" key="3">
    <source>
        <dbReference type="Pfam" id="PF00501"/>
    </source>
</evidence>
<dbReference type="RefSeq" id="WP_203996543.1">
    <property type="nucleotide sequence ID" value="NZ_BOPG01000030.1"/>
</dbReference>
<dbReference type="Pfam" id="PF00501">
    <property type="entry name" value="AMP-binding"/>
    <property type="match status" value="1"/>
</dbReference>
<dbReference type="InterPro" id="IPR045851">
    <property type="entry name" value="AMP-bd_C_sf"/>
</dbReference>
<dbReference type="InterPro" id="IPR042099">
    <property type="entry name" value="ANL_N_sf"/>
</dbReference>
<dbReference type="EMBL" id="BOPG01000030">
    <property type="protein sequence ID" value="GIJ57312.1"/>
    <property type="molecule type" value="Genomic_DNA"/>
</dbReference>
<accession>A0A8J4E2S2</accession>
<dbReference type="AlphaFoldDB" id="A0A8J4E2S2"/>
<evidence type="ECO:0000256" key="2">
    <source>
        <dbReference type="SAM" id="MobiDB-lite"/>
    </source>
</evidence>
<sequence>MTIVDDILDRAGGAGTLTVAGADPVGWARLHDSARRMATVLAAAGVGRGSRVGLLGEPSTHLVAALQSVWLAGASVTVLPPPSARPSGRAAADRLGPVVADAGLDPVIVDDRLTAVGADAVRPAGLIPLSQLVARARDAVPAVVRRPEPADLAVLQYTSGSTRFPRGVPVRHAHLAAQLVAIRDMIGHDPRNPHRMLSWLPLHHDMGLIGFLCYPMASGCSLVLLPPARFVMRPATWLTEVSRHRSTVTGGPNSAYRLVAPLLAAGLDVDLRSVRLMISGGEPVDPTTTARFTAAAAQYGLDPAAVRPAYGLAEATLTVTCAPAGRGPETDVVDADRLEREGRAVPPRPDGRPRTLTRLGRPVRGVRVRIVDPAGGAPVDERVVGEVEVAGASVVGHYRGEPAPPAGSWLRTGDLGYLAEGDLVLCGRRKDVLFAAGRNLYPPDIEAAVDGVPGVRPGGAVAFGVPGEHGDDLVVAVEARVRAGTADRAEVIRAVTVAVTGETGMRPARVLVLPPGGLPRTTSGKLRRAEARRRYLDAEPTVQKGHRDDPDHPEARTGAIGARPPRNVAAGTRGGH</sequence>
<dbReference type="Proteomes" id="UP000612585">
    <property type="component" value="Unassembled WGS sequence"/>
</dbReference>
<dbReference type="GO" id="GO:0016874">
    <property type="term" value="F:ligase activity"/>
    <property type="evidence" value="ECO:0007669"/>
    <property type="project" value="UniProtKB-KW"/>
</dbReference>
<dbReference type="PANTHER" id="PTHR22754">
    <property type="entry name" value="DISCO-INTERACTING PROTEIN 2 DIP2 -RELATED"/>
    <property type="match status" value="1"/>
</dbReference>
<reference evidence="4" key="1">
    <citation type="submission" date="2021-01" db="EMBL/GenBank/DDBJ databases">
        <title>Whole genome shotgun sequence of Virgisporangium aurantiacum NBRC 16421.</title>
        <authorList>
            <person name="Komaki H."/>
            <person name="Tamura T."/>
        </authorList>
    </citation>
    <scope>NUCLEOTIDE SEQUENCE</scope>
    <source>
        <strain evidence="4">NBRC 16421</strain>
    </source>
</reference>
<dbReference type="GO" id="GO:0070566">
    <property type="term" value="F:adenylyltransferase activity"/>
    <property type="evidence" value="ECO:0007669"/>
    <property type="project" value="TreeGrafter"/>
</dbReference>
<name>A0A8J4E2S2_9ACTN</name>
<organism evidence="4 5">
    <name type="scientific">Virgisporangium aurantiacum</name>
    <dbReference type="NCBI Taxonomy" id="175570"/>
    <lineage>
        <taxon>Bacteria</taxon>
        <taxon>Bacillati</taxon>
        <taxon>Actinomycetota</taxon>
        <taxon>Actinomycetes</taxon>
        <taxon>Micromonosporales</taxon>
        <taxon>Micromonosporaceae</taxon>
        <taxon>Virgisporangium</taxon>
    </lineage>
</organism>
<dbReference type="SUPFAM" id="SSF56801">
    <property type="entry name" value="Acetyl-CoA synthetase-like"/>
    <property type="match status" value="1"/>
</dbReference>
<feature type="region of interest" description="Disordered" evidence="2">
    <location>
        <begin position="534"/>
        <end position="576"/>
    </location>
</feature>
<dbReference type="PANTHER" id="PTHR22754:SF32">
    <property type="entry name" value="DISCO-INTERACTING PROTEIN 2"/>
    <property type="match status" value="1"/>
</dbReference>
<evidence type="ECO:0000256" key="1">
    <source>
        <dbReference type="ARBA" id="ARBA00006432"/>
    </source>
</evidence>
<feature type="compositionally biased region" description="Basic and acidic residues" evidence="2">
    <location>
        <begin position="545"/>
        <end position="555"/>
    </location>
</feature>
<dbReference type="GO" id="GO:0006633">
    <property type="term" value="P:fatty acid biosynthetic process"/>
    <property type="evidence" value="ECO:0007669"/>
    <property type="project" value="TreeGrafter"/>
</dbReference>
<keyword evidence="5" id="KW-1185">Reference proteome</keyword>
<keyword evidence="4" id="KW-0436">Ligase</keyword>
<gene>
    <name evidence="4" type="ORF">Vau01_048280</name>
</gene>
<dbReference type="Gene3D" id="3.40.50.12780">
    <property type="entry name" value="N-terminal domain of ligase-like"/>
    <property type="match status" value="1"/>
</dbReference>
<dbReference type="InterPro" id="IPR000873">
    <property type="entry name" value="AMP-dep_synth/lig_dom"/>
</dbReference>
<evidence type="ECO:0000313" key="5">
    <source>
        <dbReference type="Proteomes" id="UP000612585"/>
    </source>
</evidence>
<proteinExistence type="inferred from homology"/>
<evidence type="ECO:0000313" key="4">
    <source>
        <dbReference type="EMBL" id="GIJ57312.1"/>
    </source>
</evidence>
<comment type="similarity">
    <text evidence="1">Belongs to the ATP-dependent AMP-binding enzyme family.</text>
</comment>
<dbReference type="Gene3D" id="3.30.300.30">
    <property type="match status" value="1"/>
</dbReference>
<comment type="caution">
    <text evidence="4">The sequence shown here is derived from an EMBL/GenBank/DDBJ whole genome shotgun (WGS) entry which is preliminary data.</text>
</comment>